<feature type="compositionally biased region" description="Low complexity" evidence="1">
    <location>
        <begin position="57"/>
        <end position="67"/>
    </location>
</feature>
<feature type="compositionally biased region" description="Basic and acidic residues" evidence="1">
    <location>
        <begin position="240"/>
        <end position="252"/>
    </location>
</feature>
<feature type="region of interest" description="Disordered" evidence="1">
    <location>
        <begin position="462"/>
        <end position="500"/>
    </location>
</feature>
<feature type="region of interest" description="Disordered" evidence="1">
    <location>
        <begin position="1"/>
        <end position="136"/>
    </location>
</feature>
<feature type="compositionally biased region" description="Low complexity" evidence="1">
    <location>
        <begin position="117"/>
        <end position="129"/>
    </location>
</feature>
<dbReference type="OrthoDB" id="3515338at2759"/>
<feature type="region of interest" description="Disordered" evidence="1">
    <location>
        <begin position="560"/>
        <end position="611"/>
    </location>
</feature>
<reference evidence="3" key="1">
    <citation type="submission" date="2014-12" db="EMBL/GenBank/DDBJ databases">
        <title>Genome Sequence of Valsa Canker Pathogens Uncovers a Specific Adaption of Colonization on Woody Bark.</title>
        <authorList>
            <person name="Yin Z."/>
            <person name="Liu H."/>
            <person name="Gao X."/>
            <person name="Li Z."/>
            <person name="Song N."/>
            <person name="Ke X."/>
            <person name="Dai Q."/>
            <person name="Wu Y."/>
            <person name="Sun Y."/>
            <person name="Xu J.-R."/>
            <person name="Kang Z.K."/>
            <person name="Wang L."/>
            <person name="Huang L."/>
        </authorList>
    </citation>
    <scope>NUCLEOTIDE SEQUENCE [LARGE SCALE GENOMIC DNA]</scope>
    <source>
        <strain evidence="3">SXYL134</strain>
    </source>
</reference>
<name>A0A194UTX9_CYTMA</name>
<feature type="compositionally biased region" description="Polar residues" evidence="1">
    <location>
        <begin position="254"/>
        <end position="266"/>
    </location>
</feature>
<protein>
    <submittedName>
        <fullName evidence="2">Uncharacterized protein</fullName>
    </submittedName>
</protein>
<evidence type="ECO:0000313" key="3">
    <source>
        <dbReference type="Proteomes" id="UP000078576"/>
    </source>
</evidence>
<dbReference type="STRING" id="694573.A0A194UTX9"/>
<proteinExistence type="predicted"/>
<organism evidence="2 3">
    <name type="scientific">Cytospora mali</name>
    <name type="common">Apple Valsa canker fungus</name>
    <name type="synonym">Valsa mali</name>
    <dbReference type="NCBI Taxonomy" id="578113"/>
    <lineage>
        <taxon>Eukaryota</taxon>
        <taxon>Fungi</taxon>
        <taxon>Dikarya</taxon>
        <taxon>Ascomycota</taxon>
        <taxon>Pezizomycotina</taxon>
        <taxon>Sordariomycetes</taxon>
        <taxon>Sordariomycetidae</taxon>
        <taxon>Diaporthales</taxon>
        <taxon>Cytosporaceae</taxon>
        <taxon>Cytospora</taxon>
    </lineage>
</organism>
<feature type="compositionally biased region" description="Pro residues" evidence="1">
    <location>
        <begin position="479"/>
        <end position="496"/>
    </location>
</feature>
<accession>A0A194UTX9</accession>
<feature type="region of interest" description="Disordered" evidence="1">
    <location>
        <begin position="208"/>
        <end position="302"/>
    </location>
</feature>
<keyword evidence="3" id="KW-1185">Reference proteome</keyword>
<feature type="compositionally biased region" description="Low complexity" evidence="1">
    <location>
        <begin position="574"/>
        <end position="590"/>
    </location>
</feature>
<feature type="compositionally biased region" description="Low complexity" evidence="1">
    <location>
        <begin position="269"/>
        <end position="291"/>
    </location>
</feature>
<evidence type="ECO:0000256" key="1">
    <source>
        <dbReference type="SAM" id="MobiDB-lite"/>
    </source>
</evidence>
<evidence type="ECO:0000313" key="2">
    <source>
        <dbReference type="EMBL" id="KUI55155.1"/>
    </source>
</evidence>
<sequence length="633" mass="68451">MYSTPATNGYHSAPYPSMEARMEGISSGSVKRGPEDDIQFVSSKPVKKARVSRESPSAQAQQGSGQATNTPSPSDRPTGGSPGVGLGVSEPQPEPNMLSRGTSLPSMENYVFPQPGPAMASRSSRSSPMLSPKQLPPSLFPSFPAAQAPSGISTTGSEFGNPMQQRNFVTQWQLSGMPLQHMNIHPEVNTNQSMPLQSFQKLGIEPTGVVQKEEQSSPSRPDTPRHPKVVPGPVAQPMEPHAEEAQKDRPDTPHMSTEPTRSTQPLMAQASWPPSQPTTQSPRPTSQPQFQTHHEAGNSNNYVMPGAQPIAPKAPCLACEQIRQQAFLNKTNGYQAVHYPHVHHGWHGPGMPHSHPTHMPPTAMSNPGFAMGSNLNNNQQHRFQHVPQGHIATNYAFTQVPGQVPVHMTMQRNPMANMTAGNEAFPGASHRNLSHQNAMATASPMGPSTPQVAAHHQYVQNHFSPSQPPETAPKSTAAQPPPPSPRTPRMPTPPLPQTHSPNLIVDIAETCEELFPWDQVAERHGVPRQKVIETFAAIVQLPLLRCTTDKKRHGRLATNRLKDYTRAKNATKTSSPSPVAAASSSSSPSSKQQSETTNTTEDRPVLPGVLELAKSMSPLGLPSTLTNRFPGPW</sequence>
<gene>
    <name evidence="2" type="ORF">VP1G_02492</name>
</gene>
<feature type="compositionally biased region" description="Polar residues" evidence="1">
    <location>
        <begin position="1"/>
        <end position="10"/>
    </location>
</feature>
<dbReference type="Proteomes" id="UP000078576">
    <property type="component" value="Unassembled WGS sequence"/>
</dbReference>
<dbReference type="EMBL" id="KN714678">
    <property type="protein sequence ID" value="KUI55155.1"/>
    <property type="molecule type" value="Genomic_DNA"/>
</dbReference>
<dbReference type="AlphaFoldDB" id="A0A194UTX9"/>